<keyword evidence="4" id="KW-1185">Reference proteome</keyword>
<evidence type="ECO:0000256" key="1">
    <source>
        <dbReference type="SAM" id="Coils"/>
    </source>
</evidence>
<protein>
    <submittedName>
        <fullName evidence="3">Uncharacterized protein</fullName>
    </submittedName>
</protein>
<dbReference type="Proteomes" id="UP001519343">
    <property type="component" value="Unassembled WGS sequence"/>
</dbReference>
<feature type="region of interest" description="Disordered" evidence="2">
    <location>
        <begin position="1"/>
        <end position="24"/>
    </location>
</feature>
<evidence type="ECO:0000313" key="4">
    <source>
        <dbReference type="Proteomes" id="UP001519343"/>
    </source>
</evidence>
<gene>
    <name evidence="3" type="ORF">J2Z37_003479</name>
</gene>
<evidence type="ECO:0000256" key="2">
    <source>
        <dbReference type="SAM" id="MobiDB-lite"/>
    </source>
</evidence>
<name>A0ABS4GT66_9BACL</name>
<feature type="compositionally biased region" description="Basic residues" evidence="2">
    <location>
        <begin position="14"/>
        <end position="24"/>
    </location>
</feature>
<evidence type="ECO:0000313" key="3">
    <source>
        <dbReference type="EMBL" id="MBP1933466.1"/>
    </source>
</evidence>
<reference evidence="3 4" key="1">
    <citation type="submission" date="2021-03" db="EMBL/GenBank/DDBJ databases">
        <title>Genomic Encyclopedia of Type Strains, Phase IV (KMG-IV): sequencing the most valuable type-strain genomes for metagenomic binning, comparative biology and taxonomic classification.</title>
        <authorList>
            <person name="Goeker M."/>
        </authorList>
    </citation>
    <scope>NUCLEOTIDE SEQUENCE [LARGE SCALE GENOMIC DNA]</scope>
    <source>
        <strain evidence="3 4">DSM 24738</strain>
    </source>
</reference>
<proteinExistence type="predicted"/>
<feature type="coiled-coil region" evidence="1">
    <location>
        <begin position="37"/>
        <end position="64"/>
    </location>
</feature>
<comment type="caution">
    <text evidence="3">The sequence shown here is derived from an EMBL/GenBank/DDBJ whole genome shotgun (WGS) entry which is preliminary data.</text>
</comment>
<dbReference type="EMBL" id="JAGGKT010000011">
    <property type="protein sequence ID" value="MBP1933466.1"/>
    <property type="molecule type" value="Genomic_DNA"/>
</dbReference>
<organism evidence="3 4">
    <name type="scientific">Ammoniphilus resinae</name>
    <dbReference type="NCBI Taxonomy" id="861532"/>
    <lineage>
        <taxon>Bacteria</taxon>
        <taxon>Bacillati</taxon>
        <taxon>Bacillota</taxon>
        <taxon>Bacilli</taxon>
        <taxon>Bacillales</taxon>
        <taxon>Paenibacillaceae</taxon>
        <taxon>Aneurinibacillus group</taxon>
        <taxon>Ammoniphilus</taxon>
    </lineage>
</organism>
<keyword evidence="1" id="KW-0175">Coiled coil</keyword>
<accession>A0ABS4GT66</accession>
<dbReference type="RefSeq" id="WP_209811479.1">
    <property type="nucleotide sequence ID" value="NZ_JAGGKT010000011.1"/>
</dbReference>
<sequence>MDYRHWRNPAFSGPKKRNVAARKPKPAVEIITPKQETKNMKISLQKIKDQFREAREQLQQIETTMDTLYTVLDTMERFGKQKVGRGNKTQSNLLKSFQNIDFKQVMDLLQSPLVQALIETMAEEDEPSPASSKKKRE</sequence>